<dbReference type="AlphaFoldDB" id="A0A1X7UQE9"/>
<name>A0A1X7UQE9_AMPQE</name>
<keyword evidence="1" id="KW-1133">Transmembrane helix</keyword>
<evidence type="ECO:0000313" key="2">
    <source>
        <dbReference type="EnsemblMetazoa" id="Aqu2.1.29627_001"/>
    </source>
</evidence>
<dbReference type="EnsemblMetazoa" id="Aqu2.1.29627_001">
    <property type="protein sequence ID" value="Aqu2.1.29627_001"/>
    <property type="gene ID" value="Aqu2.1.29627"/>
</dbReference>
<protein>
    <submittedName>
        <fullName evidence="2">Uncharacterized protein</fullName>
    </submittedName>
</protein>
<proteinExistence type="predicted"/>
<feature type="transmembrane region" description="Helical" evidence="1">
    <location>
        <begin position="50"/>
        <end position="69"/>
    </location>
</feature>
<dbReference type="InParanoid" id="A0A1X7UQE9"/>
<evidence type="ECO:0000256" key="1">
    <source>
        <dbReference type="SAM" id="Phobius"/>
    </source>
</evidence>
<keyword evidence="1" id="KW-0472">Membrane</keyword>
<sequence>IIKIPEVTDMTEFLPFEFRFKMMFNVLQTSHYLFHLFSVLNFSFEFGFNVMHALTVGFFLSVIFHSIIYTKSD</sequence>
<accession>A0A1X7UQE9</accession>
<reference evidence="2" key="1">
    <citation type="submission" date="2017-05" db="UniProtKB">
        <authorList>
            <consortium name="EnsemblMetazoa"/>
        </authorList>
    </citation>
    <scope>IDENTIFICATION</scope>
</reference>
<organism evidence="2">
    <name type="scientific">Amphimedon queenslandica</name>
    <name type="common">Sponge</name>
    <dbReference type="NCBI Taxonomy" id="400682"/>
    <lineage>
        <taxon>Eukaryota</taxon>
        <taxon>Metazoa</taxon>
        <taxon>Porifera</taxon>
        <taxon>Demospongiae</taxon>
        <taxon>Heteroscleromorpha</taxon>
        <taxon>Haplosclerida</taxon>
        <taxon>Niphatidae</taxon>
        <taxon>Amphimedon</taxon>
    </lineage>
</organism>
<keyword evidence="1" id="KW-0812">Transmembrane</keyword>